<dbReference type="RefSeq" id="WP_343333536.1">
    <property type="nucleotide sequence ID" value="NZ_JAPOHD010000027.1"/>
</dbReference>
<evidence type="ECO:0000256" key="2">
    <source>
        <dbReference type="ARBA" id="ARBA00022485"/>
    </source>
</evidence>
<dbReference type="Gene3D" id="3.30.70.20">
    <property type="match status" value="2"/>
</dbReference>
<dbReference type="PANTHER" id="PTHR42859">
    <property type="entry name" value="OXIDOREDUCTASE"/>
    <property type="match status" value="1"/>
</dbReference>
<name>A0A9X3F5Z6_9BACT</name>
<dbReference type="InterPro" id="IPR004494">
    <property type="entry name" value="MauM_NapG"/>
</dbReference>
<evidence type="ECO:0000256" key="6">
    <source>
        <dbReference type="ARBA" id="ARBA00023004"/>
    </source>
</evidence>
<evidence type="ECO:0000313" key="10">
    <source>
        <dbReference type="Proteomes" id="UP001145087"/>
    </source>
</evidence>
<evidence type="ECO:0000259" key="8">
    <source>
        <dbReference type="PROSITE" id="PS51379"/>
    </source>
</evidence>
<dbReference type="NCBIfam" id="TIGR00397">
    <property type="entry name" value="mauM_napG"/>
    <property type="match status" value="1"/>
</dbReference>
<dbReference type="GO" id="GO:0046872">
    <property type="term" value="F:metal ion binding"/>
    <property type="evidence" value="ECO:0007669"/>
    <property type="project" value="UniProtKB-KW"/>
</dbReference>
<evidence type="ECO:0000256" key="4">
    <source>
        <dbReference type="ARBA" id="ARBA00022737"/>
    </source>
</evidence>
<gene>
    <name evidence="9" type="primary">napG</name>
    <name evidence="9" type="ORF">OU798_12670</name>
</gene>
<reference evidence="9" key="1">
    <citation type="submission" date="2022-11" db="EMBL/GenBank/DDBJ databases">
        <title>Marilongibacter aestuarii gen. nov., sp. nov., isolated from tidal flat sediment.</title>
        <authorList>
            <person name="Jiayan W."/>
        </authorList>
    </citation>
    <scope>NUCLEOTIDE SEQUENCE</scope>
    <source>
        <strain evidence="9">Z1-6</strain>
    </source>
</reference>
<dbReference type="PANTHER" id="PTHR42859:SF10">
    <property type="entry name" value="DIMETHYLSULFOXIDE REDUCTASE CHAIN B"/>
    <property type="match status" value="1"/>
</dbReference>
<keyword evidence="10" id="KW-1185">Reference proteome</keyword>
<feature type="domain" description="4Fe-4S ferredoxin-type" evidence="8">
    <location>
        <begin position="49"/>
        <end position="79"/>
    </location>
</feature>
<dbReference type="PROSITE" id="PS00198">
    <property type="entry name" value="4FE4S_FER_1"/>
    <property type="match status" value="1"/>
</dbReference>
<evidence type="ECO:0000256" key="7">
    <source>
        <dbReference type="ARBA" id="ARBA00023014"/>
    </source>
</evidence>
<keyword evidence="2" id="KW-0004">4Fe-4S</keyword>
<dbReference type="InterPro" id="IPR017900">
    <property type="entry name" value="4Fe4S_Fe_S_CS"/>
</dbReference>
<evidence type="ECO:0000256" key="5">
    <source>
        <dbReference type="ARBA" id="ARBA00022982"/>
    </source>
</evidence>
<dbReference type="CDD" id="cd16373">
    <property type="entry name" value="DMSOR_beta_like"/>
    <property type="match status" value="1"/>
</dbReference>
<dbReference type="Proteomes" id="UP001145087">
    <property type="component" value="Unassembled WGS sequence"/>
</dbReference>
<proteinExistence type="predicted"/>
<dbReference type="Pfam" id="PF12838">
    <property type="entry name" value="Fer4_7"/>
    <property type="match status" value="2"/>
</dbReference>
<evidence type="ECO:0000256" key="3">
    <source>
        <dbReference type="ARBA" id="ARBA00022723"/>
    </source>
</evidence>
<protein>
    <submittedName>
        <fullName evidence="9">Ferredoxin-type protein NapG</fullName>
    </submittedName>
</protein>
<keyword evidence="1" id="KW-0813">Transport</keyword>
<dbReference type="SUPFAM" id="SSF54862">
    <property type="entry name" value="4Fe-4S ferredoxins"/>
    <property type="match status" value="1"/>
</dbReference>
<sequence>MDKDNKISRRKWLEKLPHGVAALGLGGFLWGSLLKDATSANPVLRPPGALPEKSFVKACLKCGQCVVACPYDTLKLAPASDAKLAGTPFFEAREIPCYMCTDYPCIIKCPSKALTEEAITKEGKASINNAEMGLAIVHKETCIAFWGIQCDACYRACPLMGEAISLEFEKNEVTGKHANLKPVVNSDVCTGCGMCEQVCVVEKAAIKVLPRDIATGEVGDHYLKSWDKSDEERLKKEAMEKKKAEDSESAIDYLNADDLIDNE</sequence>
<dbReference type="InterPro" id="IPR017896">
    <property type="entry name" value="4Fe4S_Fe-S-bd"/>
</dbReference>
<keyword evidence="6" id="KW-0408">Iron</keyword>
<keyword evidence="3" id="KW-0479">Metal-binding</keyword>
<keyword evidence="7" id="KW-0411">Iron-sulfur</keyword>
<keyword evidence="5" id="KW-0249">Electron transport</keyword>
<dbReference type="AlphaFoldDB" id="A0A9X3F5Z6"/>
<evidence type="ECO:0000313" key="9">
    <source>
        <dbReference type="EMBL" id="MCY1721204.1"/>
    </source>
</evidence>
<dbReference type="GO" id="GO:0051539">
    <property type="term" value="F:4 iron, 4 sulfur cluster binding"/>
    <property type="evidence" value="ECO:0007669"/>
    <property type="project" value="UniProtKB-KW"/>
</dbReference>
<feature type="domain" description="4Fe-4S ferredoxin-type" evidence="8">
    <location>
        <begin position="180"/>
        <end position="211"/>
    </location>
</feature>
<evidence type="ECO:0000256" key="1">
    <source>
        <dbReference type="ARBA" id="ARBA00022448"/>
    </source>
</evidence>
<dbReference type="PROSITE" id="PS51379">
    <property type="entry name" value="4FE4S_FER_2"/>
    <property type="match status" value="2"/>
</dbReference>
<dbReference type="EMBL" id="JAPOHD010000027">
    <property type="protein sequence ID" value="MCY1721204.1"/>
    <property type="molecule type" value="Genomic_DNA"/>
</dbReference>
<accession>A0A9X3F5Z6</accession>
<comment type="caution">
    <text evidence="9">The sequence shown here is derived from an EMBL/GenBank/DDBJ whole genome shotgun (WGS) entry which is preliminary data.</text>
</comment>
<dbReference type="NCBIfam" id="NF007012">
    <property type="entry name" value="PRK09476.1"/>
    <property type="match status" value="1"/>
</dbReference>
<dbReference type="InterPro" id="IPR050294">
    <property type="entry name" value="RnfB_subfamily"/>
</dbReference>
<organism evidence="9 10">
    <name type="scientific">Draconibacterium aestuarii</name>
    <dbReference type="NCBI Taxonomy" id="2998507"/>
    <lineage>
        <taxon>Bacteria</taxon>
        <taxon>Pseudomonadati</taxon>
        <taxon>Bacteroidota</taxon>
        <taxon>Bacteroidia</taxon>
        <taxon>Marinilabiliales</taxon>
        <taxon>Prolixibacteraceae</taxon>
        <taxon>Draconibacterium</taxon>
    </lineage>
</organism>
<keyword evidence="4" id="KW-0677">Repeat</keyword>